<sequence length="468" mass="51441">MTTITTPKKAVAVNPLKLSQPFGAALAFLGLKGTVPLFHGSQGCTAFAKTLLVRHFREAIPLSTTAMNEVSTVLGGEDNIETAIAVLLEKSKPAMISLLTTGLTETRGEDMVGILKSIRKRRPEWDNIPIIYVSTPDYKGAMQDGFAAAVESIVATDYGTNPEIYTNNVLVTPPAGYSALPCPPSSHTHPQVTILASPMLAPGDVEEIKEMVEAFGLKPLMIPDLAGSLDGHLEDDFHSVTTGGATVEQLRQMHCSIYTLAIGESMRTAAEILKARFGIQYELFPRLAGLKAIDSFLWRLAQIVNSRHDPHVEIPPQVPDKYKRQRRQLQDAILDTHFYFGRKRVALGLEPDLLYQTSWLLHEMGVEIHAAVTPTKSPLLKDLPIESVTIGDLEDLEMMADGADLLITNSHGDALAKKLGIPLYRMGYPIYDRLGNGHRRHVGYRGTMQFLFDVGNMLLDYEVANAHH</sequence>
<reference evidence="8 9" key="1">
    <citation type="submission" date="2024-01" db="EMBL/GenBank/DDBJ databases">
        <title>Genomic insights into the taxonomy and metabolism of the cyanobacterium Pannus brasiliensis CCIBt3594.</title>
        <authorList>
            <person name="Machado M."/>
            <person name="Botero N.B."/>
            <person name="Andreote A.P.D."/>
            <person name="Feitosa A.M.T."/>
            <person name="Popin R."/>
            <person name="Sivonen K."/>
            <person name="Fiore M.F."/>
        </authorList>
    </citation>
    <scope>NUCLEOTIDE SEQUENCE [LARGE SCALE GENOMIC DNA]</scope>
    <source>
        <strain evidence="8 9">CCIBt3594</strain>
    </source>
</reference>
<dbReference type="Gene3D" id="6.10.250.1090">
    <property type="match status" value="1"/>
</dbReference>
<evidence type="ECO:0000313" key="9">
    <source>
        <dbReference type="Proteomes" id="UP001328733"/>
    </source>
</evidence>
<dbReference type="PANTHER" id="PTHR33712:SF7">
    <property type="entry name" value="LIGHT-INDEPENDENT PROTOCHLOROPHYLLIDE REDUCTASE SUBUNIT B"/>
    <property type="match status" value="1"/>
</dbReference>
<evidence type="ECO:0000256" key="6">
    <source>
        <dbReference type="RuleBase" id="RU004021"/>
    </source>
</evidence>
<comment type="caution">
    <text evidence="8">The sequence shown here is derived from an EMBL/GenBank/DDBJ whole genome shotgun (WGS) entry which is preliminary data.</text>
</comment>
<dbReference type="InterPro" id="IPR000318">
    <property type="entry name" value="Nase_comp1_CS"/>
</dbReference>
<dbReference type="Gene3D" id="3.40.50.1980">
    <property type="entry name" value="Nitrogenase molybdenum iron protein domain"/>
    <property type="match status" value="3"/>
</dbReference>
<dbReference type="RefSeq" id="WP_332864525.1">
    <property type="nucleotide sequence ID" value="NZ_JBAFSM010000012.1"/>
</dbReference>
<dbReference type="Proteomes" id="UP001328733">
    <property type="component" value="Unassembled WGS sequence"/>
</dbReference>
<comment type="similarity">
    <text evidence="3 6">Belongs to the NifD/NifK/NifE/NifN family.</text>
</comment>
<proteinExistence type="inferred from homology"/>
<dbReference type="AlphaFoldDB" id="A0AAW9QTG6"/>
<comment type="pathway">
    <text evidence="2">Cofactor biosynthesis; Fe-Mo cofactor biosynthesis.</text>
</comment>
<dbReference type="GO" id="GO:0016163">
    <property type="term" value="F:nitrogenase activity"/>
    <property type="evidence" value="ECO:0007669"/>
    <property type="project" value="InterPro"/>
</dbReference>
<protein>
    <recommendedName>
        <fullName evidence="4">Nitrogenase iron-molybdenum cofactor biosynthesis protein NifN</fullName>
    </recommendedName>
</protein>
<dbReference type="PANTHER" id="PTHR33712">
    <property type="entry name" value="LIGHT-INDEPENDENT PROTOCHLOROPHYLLIDE REDUCTASE SUBUNIT B"/>
    <property type="match status" value="1"/>
</dbReference>
<dbReference type="EMBL" id="JBAFSM010000012">
    <property type="protein sequence ID" value="MEG3437041.1"/>
    <property type="molecule type" value="Genomic_DNA"/>
</dbReference>
<keyword evidence="9" id="KW-1185">Reference proteome</keyword>
<evidence type="ECO:0000256" key="3">
    <source>
        <dbReference type="ARBA" id="ARBA00011002"/>
    </source>
</evidence>
<evidence type="ECO:0000256" key="5">
    <source>
        <dbReference type="ARBA" id="ARBA00023231"/>
    </source>
</evidence>
<dbReference type="NCBIfam" id="TIGR01285">
    <property type="entry name" value="nifN"/>
    <property type="match status" value="1"/>
</dbReference>
<dbReference type="InterPro" id="IPR050152">
    <property type="entry name" value="ChlB/BchB/BchZ"/>
</dbReference>
<dbReference type="InterPro" id="IPR005975">
    <property type="entry name" value="Nase_Mo-Fe_CF"/>
</dbReference>
<organism evidence="8 9">
    <name type="scientific">Pannus brasiliensis CCIBt3594</name>
    <dbReference type="NCBI Taxonomy" id="1427578"/>
    <lineage>
        <taxon>Bacteria</taxon>
        <taxon>Bacillati</taxon>
        <taxon>Cyanobacteriota</taxon>
        <taxon>Cyanophyceae</taxon>
        <taxon>Oscillatoriophycideae</taxon>
        <taxon>Chroococcales</taxon>
        <taxon>Microcystaceae</taxon>
        <taxon>Pannus</taxon>
    </lineage>
</organism>
<evidence type="ECO:0000256" key="2">
    <source>
        <dbReference type="ARBA" id="ARBA00005155"/>
    </source>
</evidence>
<feature type="domain" description="Nitrogenase/oxidoreductase component 1" evidence="7">
    <location>
        <begin position="19"/>
        <end position="458"/>
    </location>
</feature>
<keyword evidence="5 6" id="KW-0535">Nitrogen fixation</keyword>
<dbReference type="SUPFAM" id="SSF53807">
    <property type="entry name" value="Helical backbone' metal receptor"/>
    <property type="match status" value="1"/>
</dbReference>
<evidence type="ECO:0000259" key="7">
    <source>
        <dbReference type="Pfam" id="PF00148"/>
    </source>
</evidence>
<dbReference type="InterPro" id="IPR000510">
    <property type="entry name" value="Nase/OxRdtase_comp1"/>
</dbReference>
<evidence type="ECO:0000256" key="1">
    <source>
        <dbReference type="ARBA" id="ARBA00003171"/>
    </source>
</evidence>
<dbReference type="GO" id="GO:0065003">
    <property type="term" value="P:protein-containing complex assembly"/>
    <property type="evidence" value="ECO:0007669"/>
    <property type="project" value="InterPro"/>
</dbReference>
<accession>A0AAW9QTG6</accession>
<gene>
    <name evidence="8" type="primary">nifN</name>
    <name evidence="8" type="ORF">V0288_07910</name>
</gene>
<dbReference type="CDD" id="cd01966">
    <property type="entry name" value="Nitrogenase_NifN_1"/>
    <property type="match status" value="1"/>
</dbReference>
<name>A0AAW9QTG6_9CHRO</name>
<dbReference type="PROSITE" id="PS00699">
    <property type="entry name" value="NITROGENASE_1_1"/>
    <property type="match status" value="1"/>
</dbReference>
<evidence type="ECO:0000313" key="8">
    <source>
        <dbReference type="EMBL" id="MEG3437041.1"/>
    </source>
</evidence>
<comment type="function">
    <text evidence="1">This protein may play a role in the biosynthesis of the prosthetic group of nitrogenase (FeMo cofactor).</text>
</comment>
<dbReference type="Pfam" id="PF00148">
    <property type="entry name" value="Oxidored_nitro"/>
    <property type="match status" value="1"/>
</dbReference>
<evidence type="ECO:0000256" key="4">
    <source>
        <dbReference type="ARBA" id="ARBA00013282"/>
    </source>
</evidence>